<dbReference type="Pfam" id="PF01926">
    <property type="entry name" value="MMR_HSR1"/>
    <property type="match status" value="1"/>
</dbReference>
<dbReference type="Gene3D" id="3.10.110.10">
    <property type="entry name" value="Ubiquitin Conjugating Enzyme"/>
    <property type="match status" value="1"/>
</dbReference>
<dbReference type="EMBL" id="BRYA01000198">
    <property type="protein sequence ID" value="GMI43756.1"/>
    <property type="molecule type" value="Genomic_DNA"/>
</dbReference>
<dbReference type="PANTHER" id="PTHR23305:SF1">
    <property type="entry name" value="OBG-TYPE G DOMAIN-CONTAINING PROTEIN"/>
    <property type="match status" value="1"/>
</dbReference>
<reference evidence="4" key="1">
    <citation type="journal article" date="2023" name="Commun. Biol.">
        <title>Genome analysis of Parmales, the sister group of diatoms, reveals the evolutionary specialization of diatoms from phago-mixotrophs to photoautotrophs.</title>
        <authorList>
            <person name="Ban H."/>
            <person name="Sato S."/>
            <person name="Yoshikawa S."/>
            <person name="Yamada K."/>
            <person name="Nakamura Y."/>
            <person name="Ichinomiya M."/>
            <person name="Sato N."/>
            <person name="Blanc-Mathieu R."/>
            <person name="Endo H."/>
            <person name="Kuwata A."/>
            <person name="Ogata H."/>
        </authorList>
    </citation>
    <scope>NUCLEOTIDE SEQUENCE [LARGE SCALE GENOMIC DNA]</scope>
</reference>
<dbReference type="InterPro" id="IPR027417">
    <property type="entry name" value="P-loop_NTPase"/>
</dbReference>
<keyword evidence="4" id="KW-1185">Reference proteome</keyword>
<dbReference type="PRINTS" id="PR00326">
    <property type="entry name" value="GTP1OBG"/>
</dbReference>
<feature type="domain" description="RWD" evidence="2">
    <location>
        <begin position="252"/>
        <end position="359"/>
    </location>
</feature>
<comment type="caution">
    <text evidence="3">The sequence shown here is derived from an EMBL/GenBank/DDBJ whole genome shotgun (WGS) entry which is preliminary data.</text>
</comment>
<protein>
    <recommendedName>
        <fullName evidence="2">RWD domain-containing protein</fullName>
    </recommendedName>
</protein>
<dbReference type="SUPFAM" id="SSF53474">
    <property type="entry name" value="alpha/beta-Hydrolases"/>
    <property type="match status" value="1"/>
</dbReference>
<feature type="region of interest" description="Disordered" evidence="1">
    <location>
        <begin position="217"/>
        <end position="248"/>
    </location>
</feature>
<dbReference type="SUPFAM" id="SSF52540">
    <property type="entry name" value="P-loop containing nucleoside triphosphate hydrolases"/>
    <property type="match status" value="1"/>
</dbReference>
<feature type="region of interest" description="Disordered" evidence="1">
    <location>
        <begin position="839"/>
        <end position="868"/>
    </location>
</feature>
<dbReference type="Gene3D" id="3.40.50.1820">
    <property type="entry name" value="alpha/beta hydrolase"/>
    <property type="match status" value="1"/>
</dbReference>
<evidence type="ECO:0000313" key="4">
    <source>
        <dbReference type="Proteomes" id="UP001165065"/>
    </source>
</evidence>
<dbReference type="InterPro" id="IPR006073">
    <property type="entry name" value="GTP-bd"/>
</dbReference>
<proteinExistence type="predicted"/>
<dbReference type="Gene3D" id="1.10.8.470">
    <property type="match status" value="1"/>
</dbReference>
<accession>A0A9W7GED9</accession>
<evidence type="ECO:0000256" key="1">
    <source>
        <dbReference type="SAM" id="MobiDB-lite"/>
    </source>
</evidence>
<sequence>MSGNNRVLLLHGNRQTHDIFKARIGALVKKLRKMNLETSVSSPHTEGPILYPLLEGDDVETRGWWEKDQNFGGLDHVIERFSSNESSTQPPSEPSSSYVGIIGFSQGARLITLLCAHPRFREIFPNVRWAIAASGYHDEWWPSGFGPVPQEKSIPVPSLHVIGKSDNVVSPSSSMSASSLFVDPTIHLHEGGHHVPMRSSDLKVYLSFIETAMADCGGLPSLPSPTRRQEKQTTKTQPPEPPSPENLEEQMDEIEALTSIYEPSEFVLLTLPSEYPQKFRALLFPWFDQSVWLEFTLPPGYPSSSPPIVALHHSLNLLQFRSNHSKAVLKVAREAMERGEGMCCVMGVTNEVREWFEDGGMEAVEDTVGKEGEEGEGEEEEEREEEKEERYLKAEAEGLDIAMRALYGGRSEGEDRVVSGGHLSITVGLVGKPSAGKSTFFNAATAFSRQSGGEEGAKMGAAPFTTIEPNLGYAFVPAPEGSMPEDDCEVEGVVFGSEHGRDGEGRRLVPVMLKDVAGLVPGAYKGLGKGNKFLDDLTDANVLVQITDASGRSDSNGNIGPEVVVKSPLDDACWIRRELVQWVSSNVSAKFGSVVRLGRDRLASLFTGYKQGNAVIHEVMDALKGGEEGNEDFKEWGGEDIRRLVSCFLAFRFPAVIALNKVDKMEGEGAVEELLGELPKHGIREGVGLCAKEECEFVKLAIQGQSGTVPILPTSHVWKTLQLAVALSECVFVFPVSDLETCLPLPSMLSGGGGKLSTGHLRSLESRGGSGPVGGALKFCVTMKKGSTVDDLFSYLKGCGYIGGMFVRAEGMGRYGGKGRQVRKDEVLGRECRIIRIMTNKNRAHGGEEGGKEGGKTKGGGGQRRSKS</sequence>
<dbReference type="Gene3D" id="3.40.50.300">
    <property type="entry name" value="P-loop containing nucleotide triphosphate hydrolases"/>
    <property type="match status" value="1"/>
</dbReference>
<feature type="compositionally biased region" description="Gly residues" evidence="1">
    <location>
        <begin position="857"/>
        <end position="868"/>
    </location>
</feature>
<dbReference type="SUPFAM" id="SSF54495">
    <property type="entry name" value="UBC-like"/>
    <property type="match status" value="1"/>
</dbReference>
<organism evidence="3 4">
    <name type="scientific">Triparma columacea</name>
    <dbReference type="NCBI Taxonomy" id="722753"/>
    <lineage>
        <taxon>Eukaryota</taxon>
        <taxon>Sar</taxon>
        <taxon>Stramenopiles</taxon>
        <taxon>Ochrophyta</taxon>
        <taxon>Bolidophyceae</taxon>
        <taxon>Parmales</taxon>
        <taxon>Triparmaceae</taxon>
        <taxon>Triparma</taxon>
    </lineage>
</organism>
<dbReference type="InterPro" id="IPR029058">
    <property type="entry name" value="AB_hydrolase_fold"/>
</dbReference>
<dbReference type="InterPro" id="IPR005645">
    <property type="entry name" value="FSH-like_dom"/>
</dbReference>
<gene>
    <name evidence="3" type="ORF">TrCOL_g11976</name>
</gene>
<dbReference type="AlphaFoldDB" id="A0A9W7GED9"/>
<dbReference type="InterPro" id="IPR016135">
    <property type="entry name" value="UBQ-conjugating_enzyme/RWD"/>
</dbReference>
<feature type="compositionally biased region" description="Basic and acidic residues" evidence="1">
    <location>
        <begin position="845"/>
        <end position="856"/>
    </location>
</feature>
<dbReference type="GO" id="GO:0016887">
    <property type="term" value="F:ATP hydrolysis activity"/>
    <property type="evidence" value="ECO:0007669"/>
    <property type="project" value="TreeGrafter"/>
</dbReference>
<dbReference type="PROSITE" id="PS50908">
    <property type="entry name" value="RWD"/>
    <property type="match status" value="1"/>
</dbReference>
<dbReference type="Pfam" id="PF05773">
    <property type="entry name" value="RWD"/>
    <property type="match status" value="1"/>
</dbReference>
<dbReference type="PANTHER" id="PTHR23305">
    <property type="entry name" value="OBG GTPASE FAMILY"/>
    <property type="match status" value="1"/>
</dbReference>
<dbReference type="OrthoDB" id="545683at2759"/>
<evidence type="ECO:0000313" key="3">
    <source>
        <dbReference type="EMBL" id="GMI43756.1"/>
    </source>
</evidence>
<dbReference type="Pfam" id="PF03959">
    <property type="entry name" value="FSH1"/>
    <property type="match status" value="1"/>
</dbReference>
<feature type="compositionally biased region" description="Acidic residues" evidence="1">
    <location>
        <begin position="373"/>
        <end position="386"/>
    </location>
</feature>
<dbReference type="InterPro" id="IPR006575">
    <property type="entry name" value="RWD_dom"/>
</dbReference>
<name>A0A9W7GED9_9STRA</name>
<dbReference type="Proteomes" id="UP001165065">
    <property type="component" value="Unassembled WGS sequence"/>
</dbReference>
<evidence type="ECO:0000259" key="2">
    <source>
        <dbReference type="PROSITE" id="PS50908"/>
    </source>
</evidence>
<dbReference type="GO" id="GO:0005525">
    <property type="term" value="F:GTP binding"/>
    <property type="evidence" value="ECO:0007669"/>
    <property type="project" value="InterPro"/>
</dbReference>
<dbReference type="GO" id="GO:0005737">
    <property type="term" value="C:cytoplasm"/>
    <property type="evidence" value="ECO:0007669"/>
    <property type="project" value="TreeGrafter"/>
</dbReference>
<feature type="region of interest" description="Disordered" evidence="1">
    <location>
        <begin position="364"/>
        <end position="386"/>
    </location>
</feature>